<evidence type="ECO:0000313" key="3">
    <source>
        <dbReference type="EMBL" id="KAK1711875.1"/>
    </source>
</evidence>
<feature type="signal peptide" evidence="2">
    <location>
        <begin position="1"/>
        <end position="18"/>
    </location>
</feature>
<comment type="caution">
    <text evidence="3">The sequence shown here is derived from an EMBL/GenBank/DDBJ whole genome shotgun (WGS) entry which is preliminary data.</text>
</comment>
<feature type="compositionally biased region" description="Basic residues" evidence="1">
    <location>
        <begin position="26"/>
        <end position="37"/>
    </location>
</feature>
<dbReference type="Proteomes" id="UP001244207">
    <property type="component" value="Unassembled WGS sequence"/>
</dbReference>
<organism evidence="3 4">
    <name type="scientific">Glomerella acutata</name>
    <name type="common">Colletotrichum acutatum</name>
    <dbReference type="NCBI Taxonomy" id="27357"/>
    <lineage>
        <taxon>Eukaryota</taxon>
        <taxon>Fungi</taxon>
        <taxon>Dikarya</taxon>
        <taxon>Ascomycota</taxon>
        <taxon>Pezizomycotina</taxon>
        <taxon>Sordariomycetes</taxon>
        <taxon>Hypocreomycetidae</taxon>
        <taxon>Glomerellales</taxon>
        <taxon>Glomerellaceae</taxon>
        <taxon>Colletotrichum</taxon>
        <taxon>Colletotrichum acutatum species complex</taxon>
    </lineage>
</organism>
<feature type="region of interest" description="Disordered" evidence="1">
    <location>
        <begin position="24"/>
        <end position="51"/>
    </location>
</feature>
<evidence type="ECO:0000256" key="1">
    <source>
        <dbReference type="SAM" id="MobiDB-lite"/>
    </source>
</evidence>
<gene>
    <name evidence="3" type="ORF">BDZ83DRAFT_639209</name>
</gene>
<keyword evidence="2" id="KW-0732">Signal</keyword>
<sequence length="82" mass="9072">MLYLLFGVFAGNFFVLSASHTLGPSRRTKGHQQKPKIQRPPSGDPSGDGVWRCWRKNSQKVMELAMGQAGSMSASVHDKLQQ</sequence>
<name>A0AAD8X989_GLOAC</name>
<dbReference type="GeneID" id="85393309"/>
<proteinExistence type="predicted"/>
<keyword evidence="4" id="KW-1185">Reference proteome</keyword>
<evidence type="ECO:0000256" key="2">
    <source>
        <dbReference type="SAM" id="SignalP"/>
    </source>
</evidence>
<evidence type="ECO:0000313" key="4">
    <source>
        <dbReference type="Proteomes" id="UP001244207"/>
    </source>
</evidence>
<dbReference type="EMBL" id="JAHMHS010000155">
    <property type="protein sequence ID" value="KAK1711875.1"/>
    <property type="molecule type" value="Genomic_DNA"/>
</dbReference>
<feature type="chain" id="PRO_5042134115" description="Secreted protein" evidence="2">
    <location>
        <begin position="19"/>
        <end position="82"/>
    </location>
</feature>
<dbReference type="AlphaFoldDB" id="A0AAD8X989"/>
<evidence type="ECO:0008006" key="5">
    <source>
        <dbReference type="Google" id="ProtNLM"/>
    </source>
</evidence>
<dbReference type="RefSeq" id="XP_060359199.1">
    <property type="nucleotide sequence ID" value="XM_060509410.1"/>
</dbReference>
<protein>
    <recommendedName>
        <fullName evidence="5">Secreted protein</fullName>
    </recommendedName>
</protein>
<accession>A0AAD8X989</accession>
<reference evidence="3" key="1">
    <citation type="submission" date="2021-12" db="EMBL/GenBank/DDBJ databases">
        <title>Comparative genomics, transcriptomics and evolutionary studies reveal genomic signatures of adaptation to plant cell wall in hemibiotrophic fungi.</title>
        <authorList>
            <consortium name="DOE Joint Genome Institute"/>
            <person name="Baroncelli R."/>
            <person name="Diaz J.F."/>
            <person name="Benocci T."/>
            <person name="Peng M."/>
            <person name="Battaglia E."/>
            <person name="Haridas S."/>
            <person name="Andreopoulos W."/>
            <person name="Labutti K."/>
            <person name="Pangilinan J."/>
            <person name="Floch G.L."/>
            <person name="Makela M.R."/>
            <person name="Henrissat B."/>
            <person name="Grigoriev I.V."/>
            <person name="Crouch J.A."/>
            <person name="De Vries R.P."/>
            <person name="Sukno S.A."/>
            <person name="Thon M.R."/>
        </authorList>
    </citation>
    <scope>NUCLEOTIDE SEQUENCE</scope>
    <source>
        <strain evidence="3">CBS 112980</strain>
    </source>
</reference>